<dbReference type="Proteomes" id="UP000520767">
    <property type="component" value="Unassembled WGS sequence"/>
</dbReference>
<feature type="compositionally biased region" description="Pro residues" evidence="1">
    <location>
        <begin position="87"/>
        <end position="105"/>
    </location>
</feature>
<dbReference type="CDD" id="cd05379">
    <property type="entry name" value="CAP_bacterial"/>
    <property type="match status" value="1"/>
</dbReference>
<accession>A0A7W7Q7Z7</accession>
<dbReference type="SUPFAM" id="SSF55797">
    <property type="entry name" value="PR-1-like"/>
    <property type="match status" value="1"/>
</dbReference>
<dbReference type="InterPro" id="IPR035940">
    <property type="entry name" value="CAP_sf"/>
</dbReference>
<gene>
    <name evidence="4" type="ORF">FHR82_004571</name>
</gene>
<dbReference type="EMBL" id="JACHJQ010000004">
    <property type="protein sequence ID" value="MBB4908329.1"/>
    <property type="molecule type" value="Genomic_DNA"/>
</dbReference>
<keyword evidence="5" id="KW-1185">Reference proteome</keyword>
<dbReference type="AlphaFoldDB" id="A0A7W7Q7Z7"/>
<evidence type="ECO:0000313" key="5">
    <source>
        <dbReference type="Proteomes" id="UP000520767"/>
    </source>
</evidence>
<protein>
    <submittedName>
        <fullName evidence="4">Uncharacterized protein YkwD</fullName>
    </submittedName>
</protein>
<dbReference type="RefSeq" id="WP_311771216.1">
    <property type="nucleotide sequence ID" value="NZ_JACHJQ010000004.1"/>
</dbReference>
<sequence>MLPTLTAVLAGALVAGTATLLVQPAGQPAGDEDGLRIGLSDDHVVVDSPGDLVRPAPGTNSSATPAPPDTPTTSSAPPTTSTTTEAPAPPPPPETTEAPPPPPPTATGGSAQDQVVSLVNSFRADAGCGPVTADDRLAAAAQGHAEDMSERDYFSHTSLDGRTFDERIRNAGYPSPGAENIARGATTAEQVMQMWMDSDGHRRNILNCDLSAIGVGLDRDGFYWVQNFGF</sequence>
<name>A0A7W7Q7Z7_9PSEU</name>
<feature type="compositionally biased region" description="Low complexity" evidence="1">
    <location>
        <begin position="71"/>
        <end position="86"/>
    </location>
</feature>
<dbReference type="Pfam" id="PF00188">
    <property type="entry name" value="CAP"/>
    <property type="match status" value="1"/>
</dbReference>
<dbReference type="PANTHER" id="PTHR31157">
    <property type="entry name" value="SCP DOMAIN-CONTAINING PROTEIN"/>
    <property type="match status" value="1"/>
</dbReference>
<evidence type="ECO:0000259" key="3">
    <source>
        <dbReference type="Pfam" id="PF00188"/>
    </source>
</evidence>
<feature type="region of interest" description="Disordered" evidence="1">
    <location>
        <begin position="42"/>
        <end position="112"/>
    </location>
</feature>
<feature type="signal peptide" evidence="2">
    <location>
        <begin position="1"/>
        <end position="20"/>
    </location>
</feature>
<evidence type="ECO:0000313" key="4">
    <source>
        <dbReference type="EMBL" id="MBB4908329.1"/>
    </source>
</evidence>
<dbReference type="Gene3D" id="3.40.33.10">
    <property type="entry name" value="CAP"/>
    <property type="match status" value="1"/>
</dbReference>
<comment type="caution">
    <text evidence="4">The sequence shown here is derived from an EMBL/GenBank/DDBJ whole genome shotgun (WGS) entry which is preliminary data.</text>
</comment>
<feature type="chain" id="PRO_5039260138" evidence="2">
    <location>
        <begin position="21"/>
        <end position="230"/>
    </location>
</feature>
<feature type="domain" description="SCP" evidence="3">
    <location>
        <begin position="117"/>
        <end position="228"/>
    </location>
</feature>
<keyword evidence="2" id="KW-0732">Signal</keyword>
<evidence type="ECO:0000256" key="2">
    <source>
        <dbReference type="SAM" id="SignalP"/>
    </source>
</evidence>
<dbReference type="PANTHER" id="PTHR31157:SF1">
    <property type="entry name" value="SCP DOMAIN-CONTAINING PROTEIN"/>
    <property type="match status" value="1"/>
</dbReference>
<dbReference type="InterPro" id="IPR014044">
    <property type="entry name" value="CAP_dom"/>
</dbReference>
<reference evidence="4 5" key="1">
    <citation type="submission" date="2020-08" db="EMBL/GenBank/DDBJ databases">
        <title>Genomic Encyclopedia of Type Strains, Phase III (KMG-III): the genomes of soil and plant-associated and newly described type strains.</title>
        <authorList>
            <person name="Whitman W."/>
        </authorList>
    </citation>
    <scope>NUCLEOTIDE SEQUENCE [LARGE SCALE GENOMIC DNA]</scope>
    <source>
        <strain evidence="4 5">CECT 8960</strain>
    </source>
</reference>
<proteinExistence type="predicted"/>
<evidence type="ECO:0000256" key="1">
    <source>
        <dbReference type="SAM" id="MobiDB-lite"/>
    </source>
</evidence>
<organism evidence="4 5">
    <name type="scientific">Actinophytocola algeriensis</name>
    <dbReference type="NCBI Taxonomy" id="1768010"/>
    <lineage>
        <taxon>Bacteria</taxon>
        <taxon>Bacillati</taxon>
        <taxon>Actinomycetota</taxon>
        <taxon>Actinomycetes</taxon>
        <taxon>Pseudonocardiales</taxon>
        <taxon>Pseudonocardiaceae</taxon>
    </lineage>
</organism>